<evidence type="ECO:0000256" key="2">
    <source>
        <dbReference type="ARBA" id="ARBA00011974"/>
    </source>
</evidence>
<accession>A0ABU8VMN7</accession>
<keyword evidence="7" id="KW-0326">Glycosidase</keyword>
<feature type="domain" description="Nucleoside phosphorylase" evidence="6">
    <location>
        <begin position="8"/>
        <end position="241"/>
    </location>
</feature>
<reference evidence="7 8" key="1">
    <citation type="submission" date="2024-03" db="EMBL/GenBank/DDBJ databases">
        <title>Novel species of the genus Variovorax.</title>
        <authorList>
            <person name="Liu Q."/>
            <person name="Xin Y.-H."/>
        </authorList>
    </citation>
    <scope>NUCLEOTIDE SEQUENCE [LARGE SCALE GENOMIC DNA]</scope>
    <source>
        <strain evidence="7 8">KACC 18899</strain>
    </source>
</reference>
<sequence>MNEATNLPIAIVSAMHEELGALLAQMPDEQRITVGGRDFWVGHLQGQLIVAVLSRIGKVAAATTATVLLERFGARAIVFTGVAGGLAPDVRVGDVVVATRLLQHDLDASPIFPKYEVPLTGHARFAADTEISDALAAVAADVLSDPVTLLGEKVADDFALDAPRVHRGLLISGDRFVSTAAESEALRHALPDALAVEMEGAAVAQVCHDFGVPFAAVRTISDRADDAAHGDFTRFVSSVASRYSLALVSAWLAMLSQQ</sequence>
<evidence type="ECO:0000256" key="3">
    <source>
        <dbReference type="ARBA" id="ARBA00022605"/>
    </source>
</evidence>
<dbReference type="Proteomes" id="UP001365846">
    <property type="component" value="Unassembled WGS sequence"/>
</dbReference>
<comment type="caution">
    <text evidence="7">The sequence shown here is derived from an EMBL/GenBank/DDBJ whole genome shotgun (WGS) entry which is preliminary data.</text>
</comment>
<dbReference type="InterPro" id="IPR000845">
    <property type="entry name" value="Nucleoside_phosphorylase_d"/>
</dbReference>
<protein>
    <recommendedName>
        <fullName evidence="2">adenosylhomocysteine nucleosidase</fullName>
        <ecNumber evidence="2">3.2.2.9</ecNumber>
    </recommendedName>
</protein>
<dbReference type="Gene3D" id="3.40.50.1580">
    <property type="entry name" value="Nucleoside phosphorylase domain"/>
    <property type="match status" value="1"/>
</dbReference>
<name>A0ABU8VMN7_9BURK</name>
<dbReference type="InterPro" id="IPR010049">
    <property type="entry name" value="MTA_SAH_Nsdase"/>
</dbReference>
<dbReference type="EC" id="3.2.2.9" evidence="2"/>
<dbReference type="NCBIfam" id="TIGR01704">
    <property type="entry name" value="MTA_SAH-Nsdase"/>
    <property type="match status" value="1"/>
</dbReference>
<comment type="pathway">
    <text evidence="1">Amino-acid biosynthesis; L-methionine biosynthesis via salvage pathway; S-methyl-5-thio-alpha-D-ribose 1-phosphate from S-methyl-5'-thioadenosine (hydrolase route): step 1/2.</text>
</comment>
<dbReference type="PANTHER" id="PTHR46832:SF1">
    <property type="entry name" value="5'-METHYLTHIOADENOSINE_S-ADENOSYLHOMOCYSTEINE NUCLEOSIDASE"/>
    <property type="match status" value="1"/>
</dbReference>
<dbReference type="Pfam" id="PF01048">
    <property type="entry name" value="PNP_UDP_1"/>
    <property type="match status" value="1"/>
</dbReference>
<keyword evidence="4 7" id="KW-0378">Hydrolase</keyword>
<evidence type="ECO:0000256" key="4">
    <source>
        <dbReference type="ARBA" id="ARBA00022801"/>
    </source>
</evidence>
<dbReference type="CDD" id="cd09008">
    <property type="entry name" value="MTAN"/>
    <property type="match status" value="1"/>
</dbReference>
<evidence type="ECO:0000313" key="8">
    <source>
        <dbReference type="Proteomes" id="UP001365846"/>
    </source>
</evidence>
<dbReference type="InterPro" id="IPR035994">
    <property type="entry name" value="Nucleoside_phosphorylase_sf"/>
</dbReference>
<gene>
    <name evidence="7" type="ORF">WKW77_27925</name>
</gene>
<organism evidence="7 8">
    <name type="scientific">Variovorax ureilyticus</name>
    <dbReference type="NCBI Taxonomy" id="1836198"/>
    <lineage>
        <taxon>Bacteria</taxon>
        <taxon>Pseudomonadati</taxon>
        <taxon>Pseudomonadota</taxon>
        <taxon>Betaproteobacteria</taxon>
        <taxon>Burkholderiales</taxon>
        <taxon>Comamonadaceae</taxon>
        <taxon>Variovorax</taxon>
    </lineage>
</organism>
<dbReference type="NCBIfam" id="NF004079">
    <property type="entry name" value="PRK05584.1"/>
    <property type="match status" value="1"/>
</dbReference>
<dbReference type="GO" id="GO:0008782">
    <property type="term" value="F:adenosylhomocysteine nucleosidase activity"/>
    <property type="evidence" value="ECO:0007669"/>
    <property type="project" value="UniProtKB-EC"/>
</dbReference>
<keyword evidence="8" id="KW-1185">Reference proteome</keyword>
<evidence type="ECO:0000259" key="6">
    <source>
        <dbReference type="Pfam" id="PF01048"/>
    </source>
</evidence>
<evidence type="ECO:0000256" key="5">
    <source>
        <dbReference type="ARBA" id="ARBA00023167"/>
    </source>
</evidence>
<evidence type="ECO:0000313" key="7">
    <source>
        <dbReference type="EMBL" id="MEJ8814932.1"/>
    </source>
</evidence>
<keyword evidence="3" id="KW-0028">Amino-acid biosynthesis</keyword>
<dbReference type="RefSeq" id="WP_340360159.1">
    <property type="nucleotide sequence ID" value="NZ_JBBKZU010000016.1"/>
</dbReference>
<dbReference type="SUPFAM" id="SSF53167">
    <property type="entry name" value="Purine and uridine phosphorylases"/>
    <property type="match status" value="1"/>
</dbReference>
<dbReference type="EMBL" id="JBBKZU010000016">
    <property type="protein sequence ID" value="MEJ8814932.1"/>
    <property type="molecule type" value="Genomic_DNA"/>
</dbReference>
<proteinExistence type="predicted"/>
<dbReference type="PANTHER" id="PTHR46832">
    <property type="entry name" value="5'-METHYLTHIOADENOSINE/S-ADENOSYLHOMOCYSTEINE NUCLEOSIDASE"/>
    <property type="match status" value="1"/>
</dbReference>
<evidence type="ECO:0000256" key="1">
    <source>
        <dbReference type="ARBA" id="ARBA00004945"/>
    </source>
</evidence>
<keyword evidence="5" id="KW-0486">Methionine biosynthesis</keyword>